<evidence type="ECO:0000313" key="4">
    <source>
        <dbReference type="RefSeq" id="XP_022312590.1"/>
    </source>
</evidence>
<sequence>MEQSIGKRLSFLLNLLLVHPLSLGNPTEAGNSDGSTSSTVAFSCVSAVLFITIAFLSAQQSMENNSSYSIWILTVIILVVGTVAISLLLFLKFCSHSYDIIRRQHLEDRSNKLEIKFLWFSGLGMLLRTGVSFAIEIECVKYFPHARGVLEILSSVQEILYMLFQMCFLTYLRNVRLVGGVLINYLIGGILLVNVSIWLMYIITQVPANYTSQTNNISTPSMHISNITNWDYCYRNSKIHKISKYLSPILLTVSMIFLMLSSKFLIRLWPSVQTTSHIISVCTEDEGECSYKTHTETSDRPTGSLLKTIRIVSFFIGFLIDAPFFTMAILMRFIYADDVITVKVFWDVFVIVYLTIAVLVILLGIHNMNLDRLEKLPVEMWDFVLMVCMAGNVIMNILGCASVLVCHVERPITIFTKNILNLCLTYYHTMYITVARRIPPFVLCKSGTVLFIHILMFCSFLGRWLLQTFLLSSQGMYILKEGEACLFPNEKSWLTLQYFLIPLNTFYDFQSFVFYYGKLW</sequence>
<feature type="transmembrane region" description="Helical" evidence="1">
    <location>
        <begin position="311"/>
        <end position="335"/>
    </location>
</feature>
<dbReference type="GeneID" id="111117712"/>
<keyword evidence="1" id="KW-1133">Transmembrane helix</keyword>
<name>A0A8B8CAC0_CRAVI</name>
<evidence type="ECO:0000256" key="2">
    <source>
        <dbReference type="SAM" id="SignalP"/>
    </source>
</evidence>
<protein>
    <submittedName>
        <fullName evidence="4">Uncharacterized protein LOC111117712</fullName>
    </submittedName>
</protein>
<proteinExistence type="predicted"/>
<feature type="transmembrane region" description="Helical" evidence="1">
    <location>
        <begin position="344"/>
        <end position="363"/>
    </location>
</feature>
<keyword evidence="1" id="KW-0812">Transmembrane</keyword>
<feature type="transmembrane region" description="Helical" evidence="1">
    <location>
        <begin position="418"/>
        <end position="435"/>
    </location>
</feature>
<keyword evidence="1" id="KW-0472">Membrane</keyword>
<feature type="transmembrane region" description="Helical" evidence="1">
    <location>
        <begin position="117"/>
        <end position="137"/>
    </location>
</feature>
<feature type="signal peptide" evidence="2">
    <location>
        <begin position="1"/>
        <end position="24"/>
    </location>
</feature>
<gene>
    <name evidence="4" type="primary">LOC111117712</name>
</gene>
<keyword evidence="3" id="KW-1185">Reference proteome</keyword>
<keyword evidence="2" id="KW-0732">Signal</keyword>
<dbReference type="KEGG" id="cvn:111117712"/>
<dbReference type="AlphaFoldDB" id="A0A8B8CAC0"/>
<dbReference type="Proteomes" id="UP000694844">
    <property type="component" value="Chromosome 10"/>
</dbReference>
<evidence type="ECO:0000313" key="3">
    <source>
        <dbReference type="Proteomes" id="UP000694844"/>
    </source>
</evidence>
<feature type="transmembrane region" description="Helical" evidence="1">
    <location>
        <begin position="40"/>
        <end position="58"/>
    </location>
</feature>
<feature type="chain" id="PRO_5034192812" evidence="2">
    <location>
        <begin position="25"/>
        <end position="520"/>
    </location>
</feature>
<organism evidence="3 4">
    <name type="scientific">Crassostrea virginica</name>
    <name type="common">Eastern oyster</name>
    <dbReference type="NCBI Taxonomy" id="6565"/>
    <lineage>
        <taxon>Eukaryota</taxon>
        <taxon>Metazoa</taxon>
        <taxon>Spiralia</taxon>
        <taxon>Lophotrochozoa</taxon>
        <taxon>Mollusca</taxon>
        <taxon>Bivalvia</taxon>
        <taxon>Autobranchia</taxon>
        <taxon>Pteriomorphia</taxon>
        <taxon>Ostreida</taxon>
        <taxon>Ostreoidea</taxon>
        <taxon>Ostreidae</taxon>
        <taxon>Crassostrea</taxon>
    </lineage>
</organism>
<feature type="transmembrane region" description="Helical" evidence="1">
    <location>
        <begin position="245"/>
        <end position="266"/>
    </location>
</feature>
<feature type="transmembrane region" description="Helical" evidence="1">
    <location>
        <begin position="447"/>
        <end position="466"/>
    </location>
</feature>
<evidence type="ECO:0000256" key="1">
    <source>
        <dbReference type="SAM" id="Phobius"/>
    </source>
</evidence>
<reference evidence="4" key="1">
    <citation type="submission" date="2025-08" db="UniProtKB">
        <authorList>
            <consortium name="RefSeq"/>
        </authorList>
    </citation>
    <scope>IDENTIFICATION</scope>
    <source>
        <tissue evidence="4">Whole sample</tissue>
    </source>
</reference>
<dbReference type="RefSeq" id="XP_022312590.1">
    <property type="nucleotide sequence ID" value="XM_022456882.1"/>
</dbReference>
<accession>A0A8B8CAC0</accession>
<feature type="transmembrane region" description="Helical" evidence="1">
    <location>
        <begin position="183"/>
        <end position="203"/>
    </location>
</feature>
<feature type="transmembrane region" description="Helical" evidence="1">
    <location>
        <begin position="70"/>
        <end position="91"/>
    </location>
</feature>
<feature type="transmembrane region" description="Helical" evidence="1">
    <location>
        <begin position="383"/>
        <end position="406"/>
    </location>
</feature>
<dbReference type="OrthoDB" id="6151998at2759"/>